<dbReference type="EMBL" id="JAAKYA010000053">
    <property type="protein sequence ID" value="NGO39463.1"/>
    <property type="molecule type" value="Genomic_DNA"/>
</dbReference>
<dbReference type="AlphaFoldDB" id="A0A6M1RP71"/>
<dbReference type="InterPro" id="IPR050664">
    <property type="entry name" value="Octanoyltrans_LipM/LipL"/>
</dbReference>
<organism evidence="2 3">
    <name type="scientific">Limisphaera ngatamarikiensis</name>
    <dbReference type="NCBI Taxonomy" id="1324935"/>
    <lineage>
        <taxon>Bacteria</taxon>
        <taxon>Pseudomonadati</taxon>
        <taxon>Verrucomicrobiota</taxon>
        <taxon>Verrucomicrobiia</taxon>
        <taxon>Limisphaerales</taxon>
        <taxon>Limisphaeraceae</taxon>
        <taxon>Limisphaera</taxon>
    </lineage>
</organism>
<reference evidence="2 3" key="1">
    <citation type="submission" date="2020-02" db="EMBL/GenBank/DDBJ databases">
        <title>Draft genome sequence of Limisphaera ngatamarikiensis NGM72.4T, a thermophilic Verrucomicrobia grouped in subdivision 3.</title>
        <authorList>
            <person name="Carere C.R."/>
            <person name="Steen J."/>
            <person name="Hugenholtz P."/>
            <person name="Stott M.B."/>
        </authorList>
    </citation>
    <scope>NUCLEOTIDE SEQUENCE [LARGE SCALE GENOMIC DNA]</scope>
    <source>
        <strain evidence="2 3">NGM72.4</strain>
    </source>
</reference>
<proteinExistence type="predicted"/>
<sequence>MKLLEWTLPAPEANLAADEALLDWCEARAETGCTEEYLRFWMPDRPFVVVGYGQQVEREVDLAACRRLGIPVLRRCSGGGTVLQAPGCLNYTLILRIDPAGPTRSVPTTNRYILERHRTALTALLGRNSPPVQLQGETDLTLGGRKFSGNAQRRRRHCLLFHGTFLLQIPLDLMTAVLKMPSRQPDYRQGRSHADFLTTLPLTAEAVRQALVHIWSAHQTGTPPPADAIAHLIQTRYSQPDWIFRTTAPVPTTPAEIPPAPG</sequence>
<dbReference type="GO" id="GO:0016874">
    <property type="term" value="F:ligase activity"/>
    <property type="evidence" value="ECO:0007669"/>
    <property type="project" value="UniProtKB-KW"/>
</dbReference>
<keyword evidence="3" id="KW-1185">Reference proteome</keyword>
<dbReference type="InterPro" id="IPR045864">
    <property type="entry name" value="aa-tRNA-synth_II/BPL/LPL"/>
</dbReference>
<dbReference type="PANTHER" id="PTHR43679:SF2">
    <property type="entry name" value="OCTANOYL-[GCVH]:PROTEIN N-OCTANOYLTRANSFERASE"/>
    <property type="match status" value="1"/>
</dbReference>
<dbReference type="PROSITE" id="PS51733">
    <property type="entry name" value="BPL_LPL_CATALYTIC"/>
    <property type="match status" value="1"/>
</dbReference>
<gene>
    <name evidence="2" type="ORF">G4L39_08650</name>
</gene>
<name>A0A6M1RP71_9BACT</name>
<dbReference type="SUPFAM" id="SSF55681">
    <property type="entry name" value="Class II aaRS and biotin synthetases"/>
    <property type="match status" value="1"/>
</dbReference>
<evidence type="ECO:0000313" key="2">
    <source>
        <dbReference type="EMBL" id="NGO39463.1"/>
    </source>
</evidence>
<accession>A0A6M1RP71</accession>
<dbReference type="InterPro" id="IPR004143">
    <property type="entry name" value="BPL_LPL_catalytic"/>
</dbReference>
<dbReference type="PANTHER" id="PTHR43679">
    <property type="entry name" value="OCTANOYLTRANSFERASE LIPM-RELATED"/>
    <property type="match status" value="1"/>
</dbReference>
<dbReference type="Gene3D" id="3.30.930.10">
    <property type="entry name" value="Bira Bifunctional Protein, Domain 2"/>
    <property type="match status" value="1"/>
</dbReference>
<dbReference type="RefSeq" id="WP_165107487.1">
    <property type="nucleotide sequence ID" value="NZ_JAAKYA010000053.1"/>
</dbReference>
<dbReference type="CDD" id="cd16443">
    <property type="entry name" value="LplA"/>
    <property type="match status" value="1"/>
</dbReference>
<evidence type="ECO:0000313" key="3">
    <source>
        <dbReference type="Proteomes" id="UP000477311"/>
    </source>
</evidence>
<protein>
    <submittedName>
        <fullName evidence="2">Lipoate--protein ligase family protein</fullName>
    </submittedName>
</protein>
<evidence type="ECO:0000259" key="1">
    <source>
        <dbReference type="PROSITE" id="PS51733"/>
    </source>
</evidence>
<dbReference type="Proteomes" id="UP000477311">
    <property type="component" value="Unassembled WGS sequence"/>
</dbReference>
<feature type="domain" description="BPL/LPL catalytic" evidence="1">
    <location>
        <begin position="32"/>
        <end position="223"/>
    </location>
</feature>
<comment type="caution">
    <text evidence="2">The sequence shown here is derived from an EMBL/GenBank/DDBJ whole genome shotgun (WGS) entry which is preliminary data.</text>
</comment>
<keyword evidence="2" id="KW-0436">Ligase</keyword>
<dbReference type="Pfam" id="PF21948">
    <property type="entry name" value="LplA-B_cat"/>
    <property type="match status" value="1"/>
</dbReference>